<gene>
    <name evidence="1" type="ORF">BV898_19930</name>
</gene>
<dbReference type="AlphaFoldDB" id="A0A9X6NMF8"/>
<sequence length="93" mass="10957">AFAIFGTVNPTALITSLELLWESQGYRGSHRARELSLSPGLPRYLHFPARSFRRILTYRRNHVLAYHVPHIEAFSQRTYFLRFIDDALCMRYV</sequence>
<evidence type="ECO:0000313" key="2">
    <source>
        <dbReference type="Proteomes" id="UP000192578"/>
    </source>
</evidence>
<accession>A0A9X6NMF8</accession>
<name>A0A9X6NMF8_HYPEX</name>
<dbReference type="Proteomes" id="UP000192578">
    <property type="component" value="Unassembled WGS sequence"/>
</dbReference>
<comment type="caution">
    <text evidence="1">The sequence shown here is derived from an EMBL/GenBank/DDBJ whole genome shotgun (WGS) entry which is preliminary data.</text>
</comment>
<organism evidence="1 2">
    <name type="scientific">Hypsibius exemplaris</name>
    <name type="common">Freshwater tardigrade</name>
    <dbReference type="NCBI Taxonomy" id="2072580"/>
    <lineage>
        <taxon>Eukaryota</taxon>
        <taxon>Metazoa</taxon>
        <taxon>Ecdysozoa</taxon>
        <taxon>Tardigrada</taxon>
        <taxon>Eutardigrada</taxon>
        <taxon>Parachela</taxon>
        <taxon>Hypsibioidea</taxon>
        <taxon>Hypsibiidae</taxon>
        <taxon>Hypsibius</taxon>
    </lineage>
</organism>
<protein>
    <submittedName>
        <fullName evidence="1">Uncharacterized protein</fullName>
    </submittedName>
</protein>
<reference evidence="2" key="1">
    <citation type="submission" date="2017-01" db="EMBL/GenBank/DDBJ databases">
        <title>Comparative genomics of anhydrobiosis in the tardigrade Hypsibius dujardini.</title>
        <authorList>
            <person name="Yoshida Y."/>
            <person name="Koutsovoulos G."/>
            <person name="Laetsch D."/>
            <person name="Stevens L."/>
            <person name="Kumar S."/>
            <person name="Horikawa D."/>
            <person name="Ishino K."/>
            <person name="Komine S."/>
            <person name="Tomita M."/>
            <person name="Blaxter M."/>
            <person name="Arakawa K."/>
        </authorList>
    </citation>
    <scope>NUCLEOTIDE SEQUENCE [LARGE SCALE GENOMIC DNA]</scope>
    <source>
        <strain evidence="2">Z151</strain>
    </source>
</reference>
<keyword evidence="2" id="KW-1185">Reference proteome</keyword>
<feature type="non-terminal residue" evidence="1">
    <location>
        <position position="1"/>
    </location>
</feature>
<proteinExistence type="predicted"/>
<dbReference type="EMBL" id="MTYJ01000944">
    <property type="protein sequence ID" value="OWA55546.1"/>
    <property type="molecule type" value="Genomic_DNA"/>
</dbReference>
<evidence type="ECO:0000313" key="1">
    <source>
        <dbReference type="EMBL" id="OWA55546.1"/>
    </source>
</evidence>